<dbReference type="Proteomes" id="UP000000305">
    <property type="component" value="Unassembled WGS sequence"/>
</dbReference>
<sequence>MVEILVEKQNESVNALVAALKDGSKPVVATGTEQSEMSSYIQELSKARSRGTCSKPDFDLYDVHDKKLDTLGLVTLPIYYGGTQLLQEFVVTDGISEDCILGWDAIRSHGFTVDGENQSIYLAREASGQVASPEISIVSKQRVKVPRQSILVIEAKTKGSFPYVPSTATFVFSQADKLPKGSSWNYSALPYFCGQIACEPFCSIFCFAGTIAYTIATSTSLTLIVILPFWQTNLYSQYIEHNK</sequence>
<dbReference type="InterPro" id="IPR021109">
    <property type="entry name" value="Peptidase_aspartic_dom_sf"/>
</dbReference>
<keyword evidence="1" id="KW-1133">Transmembrane helix</keyword>
<dbReference type="OrthoDB" id="10490194at2759"/>
<gene>
    <name evidence="2" type="ORF">DAPPUDRAFT_336145</name>
</gene>
<keyword evidence="1" id="KW-0472">Membrane</keyword>
<feature type="transmembrane region" description="Helical" evidence="1">
    <location>
        <begin position="211"/>
        <end position="230"/>
    </location>
</feature>
<name>E9HZ69_DAPPU</name>
<evidence type="ECO:0000313" key="3">
    <source>
        <dbReference type="Proteomes" id="UP000000305"/>
    </source>
</evidence>
<keyword evidence="1" id="KW-0812">Transmembrane</keyword>
<reference evidence="2 3" key="1">
    <citation type="journal article" date="2011" name="Science">
        <title>The ecoresponsive genome of Daphnia pulex.</title>
        <authorList>
            <person name="Colbourne J.K."/>
            <person name="Pfrender M.E."/>
            <person name="Gilbert D."/>
            <person name="Thomas W.K."/>
            <person name="Tucker A."/>
            <person name="Oakley T.H."/>
            <person name="Tokishita S."/>
            <person name="Aerts A."/>
            <person name="Arnold G.J."/>
            <person name="Basu M.K."/>
            <person name="Bauer D.J."/>
            <person name="Caceres C.E."/>
            <person name="Carmel L."/>
            <person name="Casola C."/>
            <person name="Choi J.H."/>
            <person name="Detter J.C."/>
            <person name="Dong Q."/>
            <person name="Dusheyko S."/>
            <person name="Eads B.D."/>
            <person name="Frohlich T."/>
            <person name="Geiler-Samerotte K.A."/>
            <person name="Gerlach D."/>
            <person name="Hatcher P."/>
            <person name="Jogdeo S."/>
            <person name="Krijgsveld J."/>
            <person name="Kriventseva E.V."/>
            <person name="Kultz D."/>
            <person name="Laforsch C."/>
            <person name="Lindquist E."/>
            <person name="Lopez J."/>
            <person name="Manak J.R."/>
            <person name="Muller J."/>
            <person name="Pangilinan J."/>
            <person name="Patwardhan R.P."/>
            <person name="Pitluck S."/>
            <person name="Pritham E.J."/>
            <person name="Rechtsteiner A."/>
            <person name="Rho M."/>
            <person name="Rogozin I.B."/>
            <person name="Sakarya O."/>
            <person name="Salamov A."/>
            <person name="Schaack S."/>
            <person name="Shapiro H."/>
            <person name="Shiga Y."/>
            <person name="Skalitzky C."/>
            <person name="Smith Z."/>
            <person name="Souvorov A."/>
            <person name="Sung W."/>
            <person name="Tang Z."/>
            <person name="Tsuchiya D."/>
            <person name="Tu H."/>
            <person name="Vos H."/>
            <person name="Wang M."/>
            <person name="Wolf Y.I."/>
            <person name="Yamagata H."/>
            <person name="Yamada T."/>
            <person name="Ye Y."/>
            <person name="Shaw J.R."/>
            <person name="Andrews J."/>
            <person name="Crease T.J."/>
            <person name="Tang H."/>
            <person name="Lucas S.M."/>
            <person name="Robertson H.M."/>
            <person name="Bork P."/>
            <person name="Koonin E.V."/>
            <person name="Zdobnov E.M."/>
            <person name="Grigoriev I.V."/>
            <person name="Lynch M."/>
            <person name="Boore J.L."/>
        </authorList>
    </citation>
    <scope>NUCLEOTIDE SEQUENCE [LARGE SCALE GENOMIC DNA]</scope>
</reference>
<dbReference type="PhylomeDB" id="E9HZ69"/>
<dbReference type="KEGG" id="dpx:DAPPUDRAFT_336145"/>
<protein>
    <submittedName>
        <fullName evidence="2">Uncharacterized protein</fullName>
    </submittedName>
</protein>
<evidence type="ECO:0000256" key="1">
    <source>
        <dbReference type="SAM" id="Phobius"/>
    </source>
</evidence>
<keyword evidence="3" id="KW-1185">Reference proteome</keyword>
<accession>E9HZ69</accession>
<dbReference type="Gene3D" id="2.40.70.10">
    <property type="entry name" value="Acid Proteases"/>
    <property type="match status" value="1"/>
</dbReference>
<organism evidence="2 3">
    <name type="scientific">Daphnia pulex</name>
    <name type="common">Water flea</name>
    <dbReference type="NCBI Taxonomy" id="6669"/>
    <lineage>
        <taxon>Eukaryota</taxon>
        <taxon>Metazoa</taxon>
        <taxon>Ecdysozoa</taxon>
        <taxon>Arthropoda</taxon>
        <taxon>Crustacea</taxon>
        <taxon>Branchiopoda</taxon>
        <taxon>Diplostraca</taxon>
        <taxon>Cladocera</taxon>
        <taxon>Anomopoda</taxon>
        <taxon>Daphniidae</taxon>
        <taxon>Daphnia</taxon>
    </lineage>
</organism>
<dbReference type="AlphaFoldDB" id="E9HZ69"/>
<dbReference type="EMBL" id="GL733286">
    <property type="protein sequence ID" value="EFX62961.1"/>
    <property type="molecule type" value="Genomic_DNA"/>
</dbReference>
<evidence type="ECO:0000313" key="2">
    <source>
        <dbReference type="EMBL" id="EFX62961.1"/>
    </source>
</evidence>
<proteinExistence type="predicted"/>
<dbReference type="InParanoid" id="E9HZ69"/>
<dbReference type="HOGENOM" id="CLU_1143553_0_0_1"/>